<feature type="region of interest" description="Disordered" evidence="6">
    <location>
        <begin position="162"/>
        <end position="182"/>
    </location>
</feature>
<dbReference type="PROSITE" id="PS01031">
    <property type="entry name" value="SHSP"/>
    <property type="match status" value="1"/>
</dbReference>
<keyword evidence="9" id="KW-1185">Reference proteome</keyword>
<dbReference type="SUPFAM" id="SSF48371">
    <property type="entry name" value="ARM repeat"/>
    <property type="match status" value="1"/>
</dbReference>
<proteinExistence type="inferred from homology"/>
<dbReference type="CDD" id="cd06526">
    <property type="entry name" value="metazoan_ACD"/>
    <property type="match status" value="1"/>
</dbReference>
<dbReference type="GO" id="GO:0009408">
    <property type="term" value="P:response to heat"/>
    <property type="evidence" value="ECO:0007669"/>
    <property type="project" value="UniProtKB-ARBA"/>
</dbReference>
<dbReference type="PANTHER" id="PTHR10943:SF1">
    <property type="entry name" value="26S PROTEASOME NON-ATPASE REGULATORY SUBUNIT 2"/>
    <property type="match status" value="1"/>
</dbReference>
<comment type="similarity">
    <text evidence="4 5">Belongs to the small heat shock protein (HSP20) family.</text>
</comment>
<protein>
    <recommendedName>
        <fullName evidence="7">SHSP domain-containing protein</fullName>
    </recommendedName>
</protein>
<comment type="similarity">
    <text evidence="1">Belongs to the proteasome subunit S2 family.</text>
</comment>
<dbReference type="InterPro" id="IPR040892">
    <property type="entry name" value="RPN1_N"/>
</dbReference>
<evidence type="ECO:0000313" key="8">
    <source>
        <dbReference type="EMBL" id="KAH0810118.1"/>
    </source>
</evidence>
<dbReference type="Pfam" id="PF17781">
    <property type="entry name" value="RPN1_RPN2_N"/>
    <property type="match status" value="1"/>
</dbReference>
<reference evidence="8" key="1">
    <citation type="journal article" date="2020" name="J Insects Food Feed">
        <title>The yellow mealworm (Tenebrio molitor) genome: a resource for the emerging insects as food and feed industry.</title>
        <authorList>
            <person name="Eriksson T."/>
            <person name="Andere A."/>
            <person name="Kelstrup H."/>
            <person name="Emery V."/>
            <person name="Picard C."/>
        </authorList>
    </citation>
    <scope>NUCLEOTIDE SEQUENCE</scope>
    <source>
        <strain evidence="8">Stoneville</strain>
        <tissue evidence="8">Whole head</tissue>
    </source>
</reference>
<dbReference type="InterPro" id="IPR001436">
    <property type="entry name" value="Alpha-crystallin/sHSP_animal"/>
</dbReference>
<dbReference type="PRINTS" id="PR00299">
    <property type="entry name" value="ACRYSTALLIN"/>
</dbReference>
<dbReference type="Gene3D" id="1.25.10.10">
    <property type="entry name" value="Leucine-rich Repeat Variant"/>
    <property type="match status" value="1"/>
</dbReference>
<dbReference type="SUPFAM" id="SSF49764">
    <property type="entry name" value="HSP20-like chaperones"/>
    <property type="match status" value="1"/>
</dbReference>
<dbReference type="EMBL" id="JABDTM020027707">
    <property type="protein sequence ID" value="KAH0810118.1"/>
    <property type="molecule type" value="Genomic_DNA"/>
</dbReference>
<gene>
    <name evidence="8" type="ORF">GEV33_012673</name>
</gene>
<dbReference type="Proteomes" id="UP000719412">
    <property type="component" value="Unassembled WGS sequence"/>
</dbReference>
<dbReference type="Pfam" id="PF00011">
    <property type="entry name" value="HSP20"/>
    <property type="match status" value="1"/>
</dbReference>
<evidence type="ECO:0000256" key="6">
    <source>
        <dbReference type="SAM" id="MobiDB-lite"/>
    </source>
</evidence>
<dbReference type="GO" id="GO:0005634">
    <property type="term" value="C:nucleus"/>
    <property type="evidence" value="ECO:0007669"/>
    <property type="project" value="TreeGrafter"/>
</dbReference>
<dbReference type="PANTHER" id="PTHR10943">
    <property type="entry name" value="26S PROTEASOME NON-ATPASE REGULATORY SUBUNIT"/>
    <property type="match status" value="1"/>
</dbReference>
<dbReference type="InterPro" id="IPR002015">
    <property type="entry name" value="Proteasome/cyclosome_rpt"/>
</dbReference>
<evidence type="ECO:0000259" key="7">
    <source>
        <dbReference type="PROSITE" id="PS01031"/>
    </source>
</evidence>
<dbReference type="Gene3D" id="2.60.40.790">
    <property type="match status" value="1"/>
</dbReference>
<evidence type="ECO:0000256" key="3">
    <source>
        <dbReference type="ARBA" id="ARBA00022942"/>
    </source>
</evidence>
<dbReference type="InterPro" id="IPR002068">
    <property type="entry name" value="A-crystallin/Hsp20_dom"/>
</dbReference>
<sequence>MAHTLFSDPFEYSLQSRPLDQLFDTCLQSLLPLVAQQFQMSCPAEHLGRQSFGASQNEQSASAVVDKDKFQANLDVQHFRPEELTVKVADGVVTVEGKHEEKQDEQGFISRHFVRRYVLPEDHDINKVESKLSSDGVLTITAPKICAQEGCRSIPVIRTNHPIKATEKEDDGNVKAPQEPETSSFERSNLCLSFRNDSRFLSISRQNLAMTAATVRKPVVLPKEESDDDKELQAELKVLVDRIIGDEKKLMPASLDMLKYLIRTSTTSMTSVPKPLKYLAAYYGVLRDKCDSMREGPLKKSLSDVISVLSMGAIDKNTKKEYDCLKYCLQGTMLNIGDWGHEYIRQLETEIVKQWVMCDNNFKTLHPLVKEIMAFNCSHHDEIQGCDLLMEINQMYMLFDYVNGDNYKPICLYLASCAKYVDELESKKILKLISQFYLMFGEYCRSLIMAIQIKDTKLIDKLFVTCKDKVTLYQMALICARHLYPFELNIEDDDVRSILENSHLSHHFLTFARELDIMEPKSPEEVYKTWLEPVTLRQTVLGEKLDSARQNLASSFVNGFVNAGFGTDKLLTMEDGNKWIYRNKDIGMLSATAALGLLYLWDVDGGLTPIDKYLYTTDENIKAGALLALGIVNCRIRNDCDPALALLGDYVESPSEELQIGAVFGIGLAYAGSGRSDVLSLLLPVIQESKLVKTLGIASLACGLVSLGRNNSELSDVILSKMIESNGLEVLKSPYMMLAGFGVALAYFGSKDDIEVPTTVAEVFEEPFKTMFQTMLQMCAYAGSGDVLIIQELLRLVEEKIEIPEDSPAEKDGENVGKGKEKKKYEWDHYMGKAIAVLAVAAISKGEDIGVEMIQRIFGQISRYGEPSVRKAVPLAIALTSVSDPQPNVINILTKYSHDVDDDVACNAIFGLGYVGAGTNNARLAVGLRQLALYHAKNPFQLFMVRIAQGLVHMGKGTMTLNPLHTDRQLLDPVAMAVIIERILDKKYSL</sequence>
<name>A0A8J6H8T7_TENMO</name>
<dbReference type="Pfam" id="PF01851">
    <property type="entry name" value="PC_rep"/>
    <property type="match status" value="1"/>
</dbReference>
<dbReference type="InterPro" id="IPR008978">
    <property type="entry name" value="HSP20-like_chaperone"/>
</dbReference>
<feature type="compositionally biased region" description="Basic and acidic residues" evidence="6">
    <location>
        <begin position="164"/>
        <end position="173"/>
    </location>
</feature>
<reference evidence="8" key="2">
    <citation type="submission" date="2021-08" db="EMBL/GenBank/DDBJ databases">
        <authorList>
            <person name="Eriksson T."/>
        </authorList>
    </citation>
    <scope>NUCLEOTIDE SEQUENCE</scope>
    <source>
        <strain evidence="8">Stoneville</strain>
        <tissue evidence="8">Whole head</tissue>
    </source>
</reference>
<dbReference type="InterPro" id="IPR016024">
    <property type="entry name" value="ARM-type_fold"/>
</dbReference>
<accession>A0A8J6H8T7</accession>
<evidence type="ECO:0000256" key="2">
    <source>
        <dbReference type="ARBA" id="ARBA00022737"/>
    </source>
</evidence>
<dbReference type="InterPro" id="IPR011989">
    <property type="entry name" value="ARM-like"/>
</dbReference>
<comment type="caution">
    <text evidence="8">The sequence shown here is derived from an EMBL/GenBank/DDBJ whole genome shotgun (WGS) entry which is preliminary data.</text>
</comment>
<feature type="domain" description="SHSP" evidence="7">
    <location>
        <begin position="52"/>
        <end position="160"/>
    </location>
</feature>
<evidence type="ECO:0000313" key="9">
    <source>
        <dbReference type="Proteomes" id="UP000719412"/>
    </source>
</evidence>
<organism evidence="8 9">
    <name type="scientific">Tenebrio molitor</name>
    <name type="common">Yellow mealworm beetle</name>
    <dbReference type="NCBI Taxonomy" id="7067"/>
    <lineage>
        <taxon>Eukaryota</taxon>
        <taxon>Metazoa</taxon>
        <taxon>Ecdysozoa</taxon>
        <taxon>Arthropoda</taxon>
        <taxon>Hexapoda</taxon>
        <taxon>Insecta</taxon>
        <taxon>Pterygota</taxon>
        <taxon>Neoptera</taxon>
        <taxon>Endopterygota</taxon>
        <taxon>Coleoptera</taxon>
        <taxon>Polyphaga</taxon>
        <taxon>Cucujiformia</taxon>
        <taxon>Tenebrionidae</taxon>
        <taxon>Tenebrio</taxon>
    </lineage>
</organism>
<dbReference type="GO" id="GO:0008540">
    <property type="term" value="C:proteasome regulatory particle, base subcomplex"/>
    <property type="evidence" value="ECO:0007669"/>
    <property type="project" value="TreeGrafter"/>
</dbReference>
<keyword evidence="2" id="KW-0677">Repeat</keyword>
<dbReference type="GO" id="GO:0034515">
    <property type="term" value="C:proteasome storage granule"/>
    <property type="evidence" value="ECO:0007669"/>
    <property type="project" value="TreeGrafter"/>
</dbReference>
<keyword evidence="3" id="KW-0647">Proteasome</keyword>
<dbReference type="GO" id="GO:0043161">
    <property type="term" value="P:proteasome-mediated ubiquitin-dependent protein catabolic process"/>
    <property type="evidence" value="ECO:0007669"/>
    <property type="project" value="TreeGrafter"/>
</dbReference>
<dbReference type="AlphaFoldDB" id="A0A8J6H8T7"/>
<evidence type="ECO:0000256" key="4">
    <source>
        <dbReference type="PROSITE-ProRule" id="PRU00285"/>
    </source>
</evidence>
<evidence type="ECO:0000256" key="5">
    <source>
        <dbReference type="RuleBase" id="RU003616"/>
    </source>
</evidence>
<evidence type="ECO:0000256" key="1">
    <source>
        <dbReference type="ARBA" id="ARBA00005460"/>
    </source>
</evidence>